<accession>A0A9D5AC21</accession>
<dbReference type="SMART" id="SM00343">
    <property type="entry name" value="ZnF_C2HC"/>
    <property type="match status" value="1"/>
</dbReference>
<sequence length="173" mass="18904">MDKSLPELLAMLRTAEQNLKSKGKSILMIGNGKRQNKRPTKQSDKGKGKEVANPRPTAALKPSGGIAKEGTCFHCGKTGHWKRNCPKYLEDKKNGVETSTSGSEESIVQEPMVAIEVALRSSLGVVIGKIRTSKGLRKCLAISLEGLNLVVQECEEKSLEQDCPEPYEEEEPP</sequence>
<dbReference type="AlphaFoldDB" id="A0A9D5AC21"/>
<keyword evidence="1" id="KW-0862">Zinc</keyword>
<dbReference type="InterPro" id="IPR001878">
    <property type="entry name" value="Znf_CCHC"/>
</dbReference>
<proteinExistence type="predicted"/>
<dbReference type="EMBL" id="JAMSHJ010000005">
    <property type="protein sequence ID" value="KAI5402819.1"/>
    <property type="molecule type" value="Genomic_DNA"/>
</dbReference>
<feature type="region of interest" description="Disordered" evidence="2">
    <location>
        <begin position="20"/>
        <end position="63"/>
    </location>
</feature>
<dbReference type="InterPro" id="IPR036875">
    <property type="entry name" value="Znf_CCHC_sf"/>
</dbReference>
<evidence type="ECO:0000256" key="1">
    <source>
        <dbReference type="PROSITE-ProRule" id="PRU00047"/>
    </source>
</evidence>
<name>A0A9D5AC21_PEA</name>
<feature type="domain" description="CCHC-type" evidence="3">
    <location>
        <begin position="72"/>
        <end position="87"/>
    </location>
</feature>
<gene>
    <name evidence="4" type="ORF">KIW84_050425</name>
</gene>
<evidence type="ECO:0000313" key="5">
    <source>
        <dbReference type="Proteomes" id="UP001058974"/>
    </source>
</evidence>
<comment type="caution">
    <text evidence="4">The sequence shown here is derived from an EMBL/GenBank/DDBJ whole genome shotgun (WGS) entry which is preliminary data.</text>
</comment>
<dbReference type="Proteomes" id="UP001058974">
    <property type="component" value="Chromosome 5"/>
</dbReference>
<evidence type="ECO:0000256" key="2">
    <source>
        <dbReference type="SAM" id="MobiDB-lite"/>
    </source>
</evidence>
<dbReference type="GO" id="GO:0003676">
    <property type="term" value="F:nucleic acid binding"/>
    <property type="evidence" value="ECO:0007669"/>
    <property type="project" value="InterPro"/>
</dbReference>
<protein>
    <recommendedName>
        <fullName evidence="3">CCHC-type domain-containing protein</fullName>
    </recommendedName>
</protein>
<keyword evidence="1" id="KW-0863">Zinc-finger</keyword>
<feature type="compositionally biased region" description="Basic and acidic residues" evidence="2">
    <location>
        <begin position="41"/>
        <end position="52"/>
    </location>
</feature>
<organism evidence="4 5">
    <name type="scientific">Pisum sativum</name>
    <name type="common">Garden pea</name>
    <name type="synonym">Lathyrus oleraceus</name>
    <dbReference type="NCBI Taxonomy" id="3888"/>
    <lineage>
        <taxon>Eukaryota</taxon>
        <taxon>Viridiplantae</taxon>
        <taxon>Streptophyta</taxon>
        <taxon>Embryophyta</taxon>
        <taxon>Tracheophyta</taxon>
        <taxon>Spermatophyta</taxon>
        <taxon>Magnoliopsida</taxon>
        <taxon>eudicotyledons</taxon>
        <taxon>Gunneridae</taxon>
        <taxon>Pentapetalae</taxon>
        <taxon>rosids</taxon>
        <taxon>fabids</taxon>
        <taxon>Fabales</taxon>
        <taxon>Fabaceae</taxon>
        <taxon>Papilionoideae</taxon>
        <taxon>50 kb inversion clade</taxon>
        <taxon>NPAAA clade</taxon>
        <taxon>Hologalegina</taxon>
        <taxon>IRL clade</taxon>
        <taxon>Fabeae</taxon>
        <taxon>Lathyrus</taxon>
    </lineage>
</organism>
<dbReference type="SUPFAM" id="SSF57756">
    <property type="entry name" value="Retrovirus zinc finger-like domains"/>
    <property type="match status" value="1"/>
</dbReference>
<evidence type="ECO:0000259" key="3">
    <source>
        <dbReference type="PROSITE" id="PS50158"/>
    </source>
</evidence>
<dbReference type="GO" id="GO:0008270">
    <property type="term" value="F:zinc ion binding"/>
    <property type="evidence" value="ECO:0007669"/>
    <property type="project" value="UniProtKB-KW"/>
</dbReference>
<dbReference type="PROSITE" id="PS50158">
    <property type="entry name" value="ZF_CCHC"/>
    <property type="match status" value="1"/>
</dbReference>
<dbReference type="Gramene" id="Psat05G0042500-T1">
    <property type="protein sequence ID" value="KAI5402819.1"/>
    <property type="gene ID" value="KIW84_050425"/>
</dbReference>
<reference evidence="4 5" key="1">
    <citation type="journal article" date="2022" name="Nat. Genet.">
        <title>Improved pea reference genome and pan-genome highlight genomic features and evolutionary characteristics.</title>
        <authorList>
            <person name="Yang T."/>
            <person name="Liu R."/>
            <person name="Luo Y."/>
            <person name="Hu S."/>
            <person name="Wang D."/>
            <person name="Wang C."/>
            <person name="Pandey M.K."/>
            <person name="Ge S."/>
            <person name="Xu Q."/>
            <person name="Li N."/>
            <person name="Li G."/>
            <person name="Huang Y."/>
            <person name="Saxena R.K."/>
            <person name="Ji Y."/>
            <person name="Li M."/>
            <person name="Yan X."/>
            <person name="He Y."/>
            <person name="Liu Y."/>
            <person name="Wang X."/>
            <person name="Xiang C."/>
            <person name="Varshney R.K."/>
            <person name="Ding H."/>
            <person name="Gao S."/>
            <person name="Zong X."/>
        </authorList>
    </citation>
    <scope>NUCLEOTIDE SEQUENCE [LARGE SCALE GENOMIC DNA]</scope>
    <source>
        <strain evidence="4 5">cv. Zhongwan 6</strain>
    </source>
</reference>
<dbReference type="Pfam" id="PF00098">
    <property type="entry name" value="zf-CCHC"/>
    <property type="match status" value="1"/>
</dbReference>
<dbReference type="Gene3D" id="4.10.60.10">
    <property type="entry name" value="Zinc finger, CCHC-type"/>
    <property type="match status" value="1"/>
</dbReference>
<evidence type="ECO:0000313" key="4">
    <source>
        <dbReference type="EMBL" id="KAI5402819.1"/>
    </source>
</evidence>
<keyword evidence="5" id="KW-1185">Reference proteome</keyword>
<keyword evidence="1" id="KW-0479">Metal-binding</keyword>